<dbReference type="InterPro" id="IPR010982">
    <property type="entry name" value="Lambda_DNA-bd_dom_sf"/>
</dbReference>
<dbReference type="SUPFAM" id="SSF47413">
    <property type="entry name" value="lambda repressor-like DNA-binding domains"/>
    <property type="match status" value="1"/>
</dbReference>
<sequence length="103" mass="11797">MNTETYIPLDPPGTLLLQEFIEPMGLSQKAVALGAGIPYVRFNELIHGKRRITGEYALRLGYFFQMEAQFWINLQADYDLRKARREHADLKKTAHTAQELMAG</sequence>
<dbReference type="NCBIfam" id="TIGR02607">
    <property type="entry name" value="antidote_HigA"/>
    <property type="match status" value="1"/>
</dbReference>
<name>A0ABU1AZP2_9BACT</name>
<dbReference type="RefSeq" id="WP_308952544.1">
    <property type="nucleotide sequence ID" value="NZ_JARXHW010000098.1"/>
</dbReference>
<dbReference type="PANTHER" id="PTHR36924">
    <property type="entry name" value="ANTITOXIN HIGA-1"/>
    <property type="match status" value="1"/>
</dbReference>
<reference evidence="2 3" key="1">
    <citation type="submission" date="2023-04" db="EMBL/GenBank/DDBJ databases">
        <title>A novel bacteria isolated from coastal sediment.</title>
        <authorList>
            <person name="Liu X.-J."/>
            <person name="Du Z.-J."/>
        </authorList>
    </citation>
    <scope>NUCLEOTIDE SEQUENCE [LARGE SCALE GENOMIC DNA]</scope>
    <source>
        <strain evidence="2 3">SDUM461003</strain>
    </source>
</reference>
<dbReference type="Proteomes" id="UP001225316">
    <property type="component" value="Unassembled WGS sequence"/>
</dbReference>
<gene>
    <name evidence="2" type="ORF">QEH52_19055</name>
</gene>
<dbReference type="PANTHER" id="PTHR36924:SF1">
    <property type="entry name" value="ANTITOXIN HIGA-1"/>
    <property type="match status" value="1"/>
</dbReference>
<dbReference type="EMBL" id="JARXHW010000098">
    <property type="protein sequence ID" value="MDQ8209626.1"/>
    <property type="molecule type" value="Genomic_DNA"/>
</dbReference>
<keyword evidence="1" id="KW-0238">DNA-binding</keyword>
<evidence type="ECO:0000313" key="2">
    <source>
        <dbReference type="EMBL" id="MDQ8209626.1"/>
    </source>
</evidence>
<evidence type="ECO:0000256" key="1">
    <source>
        <dbReference type="ARBA" id="ARBA00023125"/>
    </source>
</evidence>
<evidence type="ECO:0000313" key="3">
    <source>
        <dbReference type="Proteomes" id="UP001225316"/>
    </source>
</evidence>
<protein>
    <submittedName>
        <fullName evidence="2">HigA family addiction module antitoxin</fullName>
    </submittedName>
</protein>
<keyword evidence="3" id="KW-1185">Reference proteome</keyword>
<dbReference type="InterPro" id="IPR013430">
    <property type="entry name" value="Toxin_antidote_HigA"/>
</dbReference>
<dbReference type="Gene3D" id="1.10.260.40">
    <property type="entry name" value="lambda repressor-like DNA-binding domains"/>
    <property type="match status" value="1"/>
</dbReference>
<proteinExistence type="predicted"/>
<organism evidence="2 3">
    <name type="scientific">Thalassobacterium maritimum</name>
    <dbReference type="NCBI Taxonomy" id="3041265"/>
    <lineage>
        <taxon>Bacteria</taxon>
        <taxon>Pseudomonadati</taxon>
        <taxon>Verrucomicrobiota</taxon>
        <taxon>Opitutia</taxon>
        <taxon>Puniceicoccales</taxon>
        <taxon>Coraliomargaritaceae</taxon>
        <taxon>Thalassobacterium</taxon>
    </lineage>
</organism>
<comment type="caution">
    <text evidence="2">The sequence shown here is derived from an EMBL/GenBank/DDBJ whole genome shotgun (WGS) entry which is preliminary data.</text>
</comment>
<accession>A0ABU1AZP2</accession>